<keyword evidence="2" id="KW-1185">Reference proteome</keyword>
<protein>
    <submittedName>
        <fullName evidence="1">Antitoxin</fullName>
    </submittedName>
</protein>
<name>A0A4P6EH18_9MICO</name>
<dbReference type="NCBIfam" id="NF040493">
    <property type="entry name" value="TA_anti_VapB"/>
    <property type="match status" value="1"/>
</dbReference>
<proteinExistence type="predicted"/>
<dbReference type="KEGG" id="mprt:ET475_09380"/>
<accession>A0A4P6EH18</accession>
<sequence>MARTKVFYSNRSQAVRLPKDVALPDGVSEVEVTVVGDSRVITPVYHDLVEWWDIGVHPDEDFLTDRDDSAPQEREWL</sequence>
<dbReference type="InterPro" id="IPR037914">
    <property type="entry name" value="SpoVT-AbrB_sf"/>
</dbReference>
<dbReference type="PANTHER" id="PTHR37550:SF3">
    <property type="entry name" value="ANTITOXIN VAPB1"/>
    <property type="match status" value="1"/>
</dbReference>
<gene>
    <name evidence="1" type="ORF">ET475_09380</name>
</gene>
<dbReference type="Gene3D" id="2.10.260.10">
    <property type="match status" value="1"/>
</dbReference>
<dbReference type="SUPFAM" id="SSF89447">
    <property type="entry name" value="AbrB/MazE/MraZ-like"/>
    <property type="match status" value="1"/>
</dbReference>
<dbReference type="InterPro" id="IPR051734">
    <property type="entry name" value="VapB_TA_antitoxins"/>
</dbReference>
<reference evidence="1 2" key="1">
    <citation type="submission" date="2019-01" db="EMBL/GenBank/DDBJ databases">
        <title>Genome sequencing of strain DFW100M-13.</title>
        <authorList>
            <person name="Heo J."/>
            <person name="Kim S.-J."/>
            <person name="Kim J.-S."/>
            <person name="Hong S.-B."/>
            <person name="Kwon S.-W."/>
        </authorList>
    </citation>
    <scope>NUCLEOTIDE SEQUENCE [LARGE SCALE GENOMIC DNA]</scope>
    <source>
        <strain evidence="1 2">DFW100M-13</strain>
    </source>
</reference>
<dbReference type="EMBL" id="CP035494">
    <property type="protein sequence ID" value="QAY61800.1"/>
    <property type="molecule type" value="Genomic_DNA"/>
</dbReference>
<evidence type="ECO:0000313" key="2">
    <source>
        <dbReference type="Proteomes" id="UP000293995"/>
    </source>
</evidence>
<dbReference type="PANTHER" id="PTHR37550">
    <property type="entry name" value="ANTITOXIN VAPB1"/>
    <property type="match status" value="1"/>
</dbReference>
<evidence type="ECO:0000313" key="1">
    <source>
        <dbReference type="EMBL" id="QAY61800.1"/>
    </source>
</evidence>
<dbReference type="Proteomes" id="UP000293995">
    <property type="component" value="Chromosome"/>
</dbReference>
<dbReference type="OrthoDB" id="5298361at2"/>
<dbReference type="AlphaFoldDB" id="A0A4P6EH18"/>
<organism evidence="1 2">
    <name type="scientific">Microbacterium protaetiae</name>
    <dbReference type="NCBI Taxonomy" id="2509458"/>
    <lineage>
        <taxon>Bacteria</taxon>
        <taxon>Bacillati</taxon>
        <taxon>Actinomycetota</taxon>
        <taxon>Actinomycetes</taxon>
        <taxon>Micrococcales</taxon>
        <taxon>Microbacteriaceae</taxon>
        <taxon>Microbacterium</taxon>
    </lineage>
</organism>
<dbReference type="InterPro" id="IPR047976">
    <property type="entry name" value="Anti_VapB2-like"/>
</dbReference>